<dbReference type="OrthoDB" id="9806408at2"/>
<evidence type="ECO:0000256" key="1">
    <source>
        <dbReference type="ARBA" id="ARBA00001232"/>
    </source>
</evidence>
<dbReference type="Gene3D" id="3.40.718.10">
    <property type="entry name" value="Isopropylmalate Dehydrogenase"/>
    <property type="match status" value="1"/>
</dbReference>
<evidence type="ECO:0000313" key="11">
    <source>
        <dbReference type="EMBL" id="AOW14254.1"/>
    </source>
</evidence>
<evidence type="ECO:0000256" key="6">
    <source>
        <dbReference type="ARBA" id="ARBA00023209"/>
    </source>
</evidence>
<organism evidence="11 14">
    <name type="scientific">Hydrogenophaga crassostreae</name>
    <dbReference type="NCBI Taxonomy" id="1763535"/>
    <lineage>
        <taxon>Bacteria</taxon>
        <taxon>Pseudomonadati</taxon>
        <taxon>Pseudomonadota</taxon>
        <taxon>Betaproteobacteria</taxon>
        <taxon>Burkholderiales</taxon>
        <taxon>Comamonadaceae</taxon>
        <taxon>Hydrogenophaga</taxon>
    </lineage>
</organism>
<accession>A0A162Z521</accession>
<reference evidence="11 14" key="2">
    <citation type="submission" date="2016-10" db="EMBL/GenBank/DDBJ databases">
        <title>Hydorgenophaga sp. LPB0072 isolated from gastropod.</title>
        <authorList>
            <person name="Kim E."/>
            <person name="Yi H."/>
        </authorList>
    </citation>
    <scope>NUCLEOTIDE SEQUENCE [LARGE SCALE GENOMIC DNA]</scope>
    <source>
        <strain evidence="11 14">LPB0072</strain>
    </source>
</reference>
<dbReference type="RefSeq" id="WP_066086122.1">
    <property type="nucleotide sequence ID" value="NZ_CP017476.1"/>
</dbReference>
<comment type="pathway">
    <text evidence="10">Lipid metabolism; phospholipid metabolism.</text>
</comment>
<evidence type="ECO:0000313" key="12">
    <source>
        <dbReference type="EMBL" id="OAD43723.1"/>
    </source>
</evidence>
<dbReference type="HAMAP" id="MF_00019">
    <property type="entry name" value="PlsX"/>
    <property type="match status" value="1"/>
</dbReference>
<keyword evidence="2 10" id="KW-0963">Cytoplasm</keyword>
<dbReference type="EC" id="2.3.1.274" evidence="8 10"/>
<evidence type="ECO:0000256" key="10">
    <source>
        <dbReference type="HAMAP-Rule" id="MF_00019"/>
    </source>
</evidence>
<dbReference type="InterPro" id="IPR003664">
    <property type="entry name" value="FA_synthesis"/>
</dbReference>
<dbReference type="GO" id="GO:0043811">
    <property type="term" value="F:phosphate:acyl-[acyl carrier protein] acyltransferase activity"/>
    <property type="evidence" value="ECO:0007669"/>
    <property type="project" value="UniProtKB-UniRule"/>
</dbReference>
<dbReference type="SUPFAM" id="SSF53659">
    <property type="entry name" value="Isocitrate/Isopropylmalate dehydrogenase-like"/>
    <property type="match status" value="1"/>
</dbReference>
<evidence type="ECO:0000313" key="13">
    <source>
        <dbReference type="Proteomes" id="UP000185657"/>
    </source>
</evidence>
<dbReference type="PANTHER" id="PTHR30100">
    <property type="entry name" value="FATTY ACID/PHOSPHOLIPID SYNTHESIS PROTEIN PLSX"/>
    <property type="match status" value="1"/>
</dbReference>
<dbReference type="PANTHER" id="PTHR30100:SF1">
    <property type="entry name" value="PHOSPHATE ACYLTRANSFERASE"/>
    <property type="match status" value="1"/>
</dbReference>
<dbReference type="STRING" id="1763535.LPB072_16825"/>
<dbReference type="GO" id="GO:0006633">
    <property type="term" value="P:fatty acid biosynthetic process"/>
    <property type="evidence" value="ECO:0007669"/>
    <property type="project" value="UniProtKB-UniRule"/>
</dbReference>
<comment type="subunit">
    <text evidence="9 10">Homodimer. Probably interacts with PlsY.</text>
</comment>
<evidence type="ECO:0000256" key="8">
    <source>
        <dbReference type="ARBA" id="ARBA00024069"/>
    </source>
</evidence>
<keyword evidence="11" id="KW-0012">Acyltransferase</keyword>
<gene>
    <name evidence="10" type="primary">plsX</name>
    <name evidence="11" type="ORF">LPB072_16825</name>
    <name evidence="12" type="ORF">LPB72_04210</name>
</gene>
<keyword evidence="6 10" id="KW-0594">Phospholipid biosynthesis</keyword>
<evidence type="ECO:0000256" key="9">
    <source>
        <dbReference type="ARBA" id="ARBA00046608"/>
    </source>
</evidence>
<evidence type="ECO:0000256" key="2">
    <source>
        <dbReference type="ARBA" id="ARBA00022490"/>
    </source>
</evidence>
<keyword evidence="7 10" id="KW-1208">Phospholipid metabolism</keyword>
<dbReference type="PIRSF" id="PIRSF002465">
    <property type="entry name" value="Phsphlp_syn_PlsX"/>
    <property type="match status" value="1"/>
</dbReference>
<keyword evidence="3 10" id="KW-0444">Lipid biosynthesis</keyword>
<evidence type="ECO:0000256" key="5">
    <source>
        <dbReference type="ARBA" id="ARBA00023098"/>
    </source>
</evidence>
<sequence length="353" mass="37095">MITVAVDCMGGDVGPAATLPACAAFLNSHPQAKLLLVGRPDVLGAYSEVVNNVRCRVVPATEVVAMDDPVEVAMRKKKDSSMRVAIQQVKDGAAQAVVSAGNTGALMAIGRYLLKTLDGIDRPAIASQMPNALGGSTTVLDLGANVDCSAEHLFQFAVMGSALVAALTGREEPTVGLLNVGEEVIKGSEVIKKAGILLRNAANTGDLNFFGNVEGNDIFKGTVEIVVCDGFVGNVALKASEGLATMIGNFIKVEFSRTIFTKIGAIFAYPVLSAFKRRMDYRRYNGAALLGLRGLVFKSHGSADAFAFEQALCRAYDAAHNGLLDKVRQRIAHAAPLLAGEGLSSELKSIPTL</sequence>
<dbReference type="Pfam" id="PF02504">
    <property type="entry name" value="FA_synthesis"/>
    <property type="match status" value="1"/>
</dbReference>
<dbReference type="Proteomes" id="UP000185680">
    <property type="component" value="Chromosome"/>
</dbReference>
<dbReference type="KEGG" id="hyl:LPB072_16825"/>
<reference evidence="12 13" key="1">
    <citation type="submission" date="2016-02" db="EMBL/GenBank/DDBJ databases">
        <title>Draft genome sequence of Hydrogenophaga sp. LPB0072.</title>
        <authorList>
            <person name="Shin S.-K."/>
            <person name="Yi H."/>
        </authorList>
    </citation>
    <scope>NUCLEOTIDE SEQUENCE [LARGE SCALE GENOMIC DNA]</scope>
    <source>
        <strain evidence="12 13">LPB0072</strain>
    </source>
</reference>
<comment type="function">
    <text evidence="10">Catalyzes the reversible formation of acyl-phosphate (acyl-PO(4)) from acyl-[acyl-carrier-protein] (acyl-ACP). This enzyme utilizes acyl-ACP as fatty acyl donor, but not acyl-CoA.</text>
</comment>
<dbReference type="EMBL" id="CP017476">
    <property type="protein sequence ID" value="AOW14254.1"/>
    <property type="molecule type" value="Genomic_DNA"/>
</dbReference>
<dbReference type="GO" id="GO:0008654">
    <property type="term" value="P:phospholipid biosynthetic process"/>
    <property type="evidence" value="ECO:0007669"/>
    <property type="project" value="UniProtKB-KW"/>
</dbReference>
<keyword evidence="13" id="KW-1185">Reference proteome</keyword>
<evidence type="ECO:0000256" key="7">
    <source>
        <dbReference type="ARBA" id="ARBA00023264"/>
    </source>
</evidence>
<dbReference type="AlphaFoldDB" id="A0A162Z521"/>
<dbReference type="InterPro" id="IPR012281">
    <property type="entry name" value="Phospholipid_synth_PlsX-like"/>
</dbReference>
<comment type="subcellular location">
    <subcellularLocation>
        <location evidence="10">Cytoplasm</location>
    </subcellularLocation>
    <text evidence="10">Associated with the membrane possibly through PlsY.</text>
</comment>
<keyword evidence="5 10" id="KW-0443">Lipid metabolism</keyword>
<evidence type="ECO:0000256" key="4">
    <source>
        <dbReference type="ARBA" id="ARBA00022679"/>
    </source>
</evidence>
<dbReference type="GO" id="GO:0005737">
    <property type="term" value="C:cytoplasm"/>
    <property type="evidence" value="ECO:0007669"/>
    <property type="project" value="UniProtKB-SubCell"/>
</dbReference>
<name>A0A162Z521_9BURK</name>
<protein>
    <recommendedName>
        <fullName evidence="8 10">Phosphate acyltransferase</fullName>
        <ecNumber evidence="8 10">2.3.1.274</ecNumber>
    </recommendedName>
    <alternativeName>
        <fullName evidence="10">Acyl-ACP phosphotransacylase</fullName>
    </alternativeName>
    <alternativeName>
        <fullName evidence="10">Acyl-[acyl-carrier-protein]--phosphate acyltransferase</fullName>
    </alternativeName>
    <alternativeName>
        <fullName evidence="10">Phosphate-acyl-ACP acyltransferase</fullName>
    </alternativeName>
</protein>
<proteinExistence type="inferred from homology"/>
<comment type="similarity">
    <text evidence="10">Belongs to the PlsX family.</text>
</comment>
<evidence type="ECO:0000256" key="3">
    <source>
        <dbReference type="ARBA" id="ARBA00022516"/>
    </source>
</evidence>
<evidence type="ECO:0000313" key="14">
    <source>
        <dbReference type="Proteomes" id="UP000185680"/>
    </source>
</evidence>
<dbReference type="EMBL" id="LVWD01000003">
    <property type="protein sequence ID" value="OAD43723.1"/>
    <property type="molecule type" value="Genomic_DNA"/>
</dbReference>
<comment type="catalytic activity">
    <reaction evidence="1 10">
        <text>a fatty acyl-[ACP] + phosphate = an acyl phosphate + holo-[ACP]</text>
        <dbReference type="Rhea" id="RHEA:42292"/>
        <dbReference type="Rhea" id="RHEA-COMP:9685"/>
        <dbReference type="Rhea" id="RHEA-COMP:14125"/>
        <dbReference type="ChEBI" id="CHEBI:43474"/>
        <dbReference type="ChEBI" id="CHEBI:59918"/>
        <dbReference type="ChEBI" id="CHEBI:64479"/>
        <dbReference type="ChEBI" id="CHEBI:138651"/>
        <dbReference type="EC" id="2.3.1.274"/>
    </reaction>
</comment>
<dbReference type="Proteomes" id="UP000185657">
    <property type="component" value="Unassembled WGS sequence"/>
</dbReference>
<keyword evidence="4 10" id="KW-0808">Transferase</keyword>
<dbReference type="NCBIfam" id="TIGR00182">
    <property type="entry name" value="plsX"/>
    <property type="match status" value="1"/>
</dbReference>
<dbReference type="UniPathway" id="UPA00085"/>